<dbReference type="RefSeq" id="WP_285671148.1">
    <property type="nucleotide sequence ID" value="NZ_BSYI01000010.1"/>
</dbReference>
<dbReference type="SUPFAM" id="SSF48452">
    <property type="entry name" value="TPR-like"/>
    <property type="match status" value="1"/>
</dbReference>
<feature type="signal peptide" evidence="2">
    <location>
        <begin position="1"/>
        <end position="25"/>
    </location>
</feature>
<keyword evidence="2" id="KW-0732">Signal</keyword>
<name>A0ABQ6LGC2_9RHOB</name>
<keyword evidence="4" id="KW-1185">Reference proteome</keyword>
<dbReference type="Gene3D" id="1.25.40.10">
    <property type="entry name" value="Tetratricopeptide repeat domain"/>
    <property type="match status" value="1"/>
</dbReference>
<evidence type="ECO:0000256" key="2">
    <source>
        <dbReference type="SAM" id="SignalP"/>
    </source>
</evidence>
<organism evidence="3 4">
    <name type="scientific">Paralimibaculum aggregatum</name>
    <dbReference type="NCBI Taxonomy" id="3036245"/>
    <lineage>
        <taxon>Bacteria</taxon>
        <taxon>Pseudomonadati</taxon>
        <taxon>Pseudomonadota</taxon>
        <taxon>Alphaproteobacteria</taxon>
        <taxon>Rhodobacterales</taxon>
        <taxon>Paracoccaceae</taxon>
        <taxon>Paralimibaculum</taxon>
    </lineage>
</organism>
<protein>
    <recommendedName>
        <fullName evidence="5">Tetratricopeptide repeat protein</fullName>
    </recommendedName>
</protein>
<reference evidence="3 4" key="1">
    <citation type="submission" date="2023-04" db="EMBL/GenBank/DDBJ databases">
        <title>Marinoamorphus aggregata gen. nov., sp. Nov., isolate from tissue of brittle star Ophioplocus japonicus.</title>
        <authorList>
            <person name="Kawano K."/>
            <person name="Sawayama S."/>
            <person name="Nakagawa S."/>
        </authorList>
    </citation>
    <scope>NUCLEOTIDE SEQUENCE [LARGE SCALE GENOMIC DNA]</scope>
    <source>
        <strain evidence="3 4">NKW23</strain>
    </source>
</reference>
<accession>A0ABQ6LGC2</accession>
<proteinExistence type="predicted"/>
<gene>
    <name evidence="3" type="ORF">LNKW23_15820</name>
</gene>
<feature type="chain" id="PRO_5045710141" description="Tetratricopeptide repeat protein" evidence="2">
    <location>
        <begin position="26"/>
        <end position="700"/>
    </location>
</feature>
<evidence type="ECO:0008006" key="5">
    <source>
        <dbReference type="Google" id="ProtNLM"/>
    </source>
</evidence>
<sequence>MRRALLPLAVLALFAAAAPPGGAIAQSRAGAATPAPAPAPDRATSVFDLPRLQQGLVTAGRFRARGRLQQALAVLDSLARQFPDQPDPLTAIAVLRAEAGDTAGAIRALSDAVDLGFDGLDRIAARGAGSLAEAPGFAEIRDRVAARGGEAPAVPAFAEAQPALITVEGLSAPVREDNTEWDPTAGVFRSLFEIPPVLARRPVLGRSELLGRIAPFLNRWYAAGRAAGNVGDLYDNRDRSHSPLARGEFQQLLHVDYGPEVAARGFDYGPQRLFEFGRITFGNSSTALVDSPAWRSQTRRFLTEPGGADALFRQYSRNQLYIYPSKDDYGPEHGDLMPANTPYGITSHGASLSDQPFLRAVAVALAALQPGVKRRLREEGLIAPTLQRLIRRSLKPVQSETDYLSHKAHPSVFDAEEIDFIRLVRAANALSIEQIPPMVRLTVLRDSPARDGREHFSAGLGEELFDTPSAIARIHRSSAGRRRMTVSARATRDPAGKPLRFVWRVLQGDADRIEIRPQTEDGSVVELEIPWHDRFAVPGRPGLTTTRVDIAAFAVTPGGHSAPAFVSVTFPPQQKRVYDAEGRPLLIDYADKALTASYADPKLFPLRPWRDSYRYDDAGRLLGWVREGDGAPAEFDAEGRQILSRDAEGRPLEVVEMRYEATLDRKLKRQVIGQEPGGQRWRYAYAGPEDRSGRAEPLAD</sequence>
<dbReference type="InterPro" id="IPR011990">
    <property type="entry name" value="TPR-like_helical_dom_sf"/>
</dbReference>
<evidence type="ECO:0000313" key="3">
    <source>
        <dbReference type="EMBL" id="GMG82369.1"/>
    </source>
</evidence>
<comment type="caution">
    <text evidence="3">The sequence shown here is derived from an EMBL/GenBank/DDBJ whole genome shotgun (WGS) entry which is preliminary data.</text>
</comment>
<dbReference type="EMBL" id="BSYI01000010">
    <property type="protein sequence ID" value="GMG82369.1"/>
    <property type="molecule type" value="Genomic_DNA"/>
</dbReference>
<feature type="region of interest" description="Disordered" evidence="1">
    <location>
        <begin position="679"/>
        <end position="700"/>
    </location>
</feature>
<dbReference type="Proteomes" id="UP001239909">
    <property type="component" value="Unassembled WGS sequence"/>
</dbReference>
<evidence type="ECO:0000313" key="4">
    <source>
        <dbReference type="Proteomes" id="UP001239909"/>
    </source>
</evidence>
<evidence type="ECO:0000256" key="1">
    <source>
        <dbReference type="SAM" id="MobiDB-lite"/>
    </source>
</evidence>